<gene>
    <name evidence="6" type="ORF">BU23DRAFT_636048</name>
</gene>
<evidence type="ECO:0000259" key="5">
    <source>
        <dbReference type="PROSITE" id="PS50181"/>
    </source>
</evidence>
<evidence type="ECO:0000313" key="6">
    <source>
        <dbReference type="EMBL" id="KAF1974502.1"/>
    </source>
</evidence>
<dbReference type="PROSITE" id="PS50088">
    <property type="entry name" value="ANK_REPEAT"/>
    <property type="match status" value="2"/>
</dbReference>
<dbReference type="SUPFAM" id="SSF81383">
    <property type="entry name" value="F-box domain"/>
    <property type="match status" value="1"/>
</dbReference>
<evidence type="ECO:0000313" key="7">
    <source>
        <dbReference type="Proteomes" id="UP000800036"/>
    </source>
</evidence>
<sequence length="503" mass="56692">MKTHAADLGHPTGLLSLPTELLLLIAEHLPNQRDLGRLTRASRRIRTALIDTLYRRNINLQGSNGLPCAVRKNCVEAVCRFVRLHADINTTSEYWLLGRSPPPLHLAVARDNLRIVKILVNAGADVGILELWSKATPLAVAMKKGNNAIARILINSTKDLDDFAVPKLTPLALACEHRLADLVEYLLQRGATACVTDKIFQRLILSEDRYGQGLGRGSTRQHTRGDGIYRMRLDDQSLEVLRLLVFYGMKFSEEFLQLGDTHLDPRVRYLTLVARRNKEKDEDRESFTSKMQASYTRNFPPIELEAETLKGSPNGFWTTQATQDLKAALLQKTEKPRTAAKEDQNSDPDPFPALFSVPSHPGNKGPPLWSEFLKLEKERSEQRRRHILESKTTASSGSPDTAELLNNNAPTLVIRRDDSHLRPPQLQFSKSKPTTVIQHPRDQVEAYPALVKGTQDIPSEAINTWAGFRQHLPPPHTNPVGTEPSQTKEEKKKHKKKWTKLDF</sequence>
<dbReference type="OrthoDB" id="366390at2759"/>
<dbReference type="AlphaFoldDB" id="A0A6A5VEW8"/>
<evidence type="ECO:0000256" key="1">
    <source>
        <dbReference type="ARBA" id="ARBA00022737"/>
    </source>
</evidence>
<feature type="compositionally biased region" description="Polar residues" evidence="4">
    <location>
        <begin position="390"/>
        <end position="403"/>
    </location>
</feature>
<feature type="region of interest" description="Disordered" evidence="4">
    <location>
        <begin position="467"/>
        <end position="503"/>
    </location>
</feature>
<dbReference type="SUPFAM" id="SSF48403">
    <property type="entry name" value="Ankyrin repeat"/>
    <property type="match status" value="1"/>
</dbReference>
<protein>
    <submittedName>
        <fullName evidence="6">Ankyrin</fullName>
    </submittedName>
</protein>
<dbReference type="Gene3D" id="1.25.40.20">
    <property type="entry name" value="Ankyrin repeat-containing domain"/>
    <property type="match status" value="1"/>
</dbReference>
<feature type="repeat" description="ANK" evidence="3">
    <location>
        <begin position="166"/>
        <end position="198"/>
    </location>
</feature>
<dbReference type="InterPro" id="IPR036047">
    <property type="entry name" value="F-box-like_dom_sf"/>
</dbReference>
<feature type="repeat" description="ANK" evidence="3">
    <location>
        <begin position="99"/>
        <end position="131"/>
    </location>
</feature>
<keyword evidence="1" id="KW-0677">Repeat</keyword>
<feature type="compositionally biased region" description="Basic residues" evidence="4">
    <location>
        <begin position="491"/>
        <end position="503"/>
    </location>
</feature>
<dbReference type="GO" id="GO:0000976">
    <property type="term" value="F:transcription cis-regulatory region binding"/>
    <property type="evidence" value="ECO:0007669"/>
    <property type="project" value="TreeGrafter"/>
</dbReference>
<accession>A0A6A5VEW8</accession>
<dbReference type="PROSITE" id="PS50297">
    <property type="entry name" value="ANK_REP_REGION"/>
    <property type="match status" value="1"/>
</dbReference>
<dbReference type="EMBL" id="ML976674">
    <property type="protein sequence ID" value="KAF1974502.1"/>
    <property type="molecule type" value="Genomic_DNA"/>
</dbReference>
<name>A0A6A5VEW8_9PLEO</name>
<dbReference type="InterPro" id="IPR001810">
    <property type="entry name" value="F-box_dom"/>
</dbReference>
<dbReference type="PROSITE" id="PS50181">
    <property type="entry name" value="FBOX"/>
    <property type="match status" value="1"/>
</dbReference>
<dbReference type="InterPro" id="IPR050663">
    <property type="entry name" value="Ankyrin-SOCS_Box"/>
</dbReference>
<feature type="region of interest" description="Disordered" evidence="4">
    <location>
        <begin position="334"/>
        <end position="403"/>
    </location>
</feature>
<dbReference type="GO" id="GO:0045944">
    <property type="term" value="P:positive regulation of transcription by RNA polymerase II"/>
    <property type="evidence" value="ECO:0007669"/>
    <property type="project" value="TreeGrafter"/>
</dbReference>
<dbReference type="Pfam" id="PF12937">
    <property type="entry name" value="F-box-like"/>
    <property type="match status" value="1"/>
</dbReference>
<dbReference type="GO" id="GO:0005634">
    <property type="term" value="C:nucleus"/>
    <property type="evidence" value="ECO:0007669"/>
    <property type="project" value="TreeGrafter"/>
</dbReference>
<dbReference type="SMART" id="SM00248">
    <property type="entry name" value="ANK"/>
    <property type="match status" value="4"/>
</dbReference>
<dbReference type="PANTHER" id="PTHR24193:SF121">
    <property type="entry name" value="ADA2A-CONTAINING COMPLEX COMPONENT 3, ISOFORM D"/>
    <property type="match status" value="1"/>
</dbReference>
<reference evidence="6" key="1">
    <citation type="journal article" date="2020" name="Stud. Mycol.">
        <title>101 Dothideomycetes genomes: a test case for predicting lifestyles and emergence of pathogens.</title>
        <authorList>
            <person name="Haridas S."/>
            <person name="Albert R."/>
            <person name="Binder M."/>
            <person name="Bloem J."/>
            <person name="Labutti K."/>
            <person name="Salamov A."/>
            <person name="Andreopoulos B."/>
            <person name="Baker S."/>
            <person name="Barry K."/>
            <person name="Bills G."/>
            <person name="Bluhm B."/>
            <person name="Cannon C."/>
            <person name="Castanera R."/>
            <person name="Culley D."/>
            <person name="Daum C."/>
            <person name="Ezra D."/>
            <person name="Gonzalez J."/>
            <person name="Henrissat B."/>
            <person name="Kuo A."/>
            <person name="Liang C."/>
            <person name="Lipzen A."/>
            <person name="Lutzoni F."/>
            <person name="Magnuson J."/>
            <person name="Mondo S."/>
            <person name="Nolan M."/>
            <person name="Ohm R."/>
            <person name="Pangilinan J."/>
            <person name="Park H.-J."/>
            <person name="Ramirez L."/>
            <person name="Alfaro M."/>
            <person name="Sun H."/>
            <person name="Tritt A."/>
            <person name="Yoshinaga Y."/>
            <person name="Zwiers L.-H."/>
            <person name="Turgeon B."/>
            <person name="Goodwin S."/>
            <person name="Spatafora J."/>
            <person name="Crous P."/>
            <person name="Grigoriev I."/>
        </authorList>
    </citation>
    <scope>NUCLEOTIDE SEQUENCE</scope>
    <source>
        <strain evidence="6">CBS 107.79</strain>
    </source>
</reference>
<dbReference type="InterPro" id="IPR002110">
    <property type="entry name" value="Ankyrin_rpt"/>
</dbReference>
<evidence type="ECO:0000256" key="3">
    <source>
        <dbReference type="PROSITE-ProRule" id="PRU00023"/>
    </source>
</evidence>
<keyword evidence="7" id="KW-1185">Reference proteome</keyword>
<dbReference type="Proteomes" id="UP000800036">
    <property type="component" value="Unassembled WGS sequence"/>
</dbReference>
<feature type="compositionally biased region" description="Basic and acidic residues" evidence="4">
    <location>
        <begin position="334"/>
        <end position="344"/>
    </location>
</feature>
<organism evidence="6 7">
    <name type="scientific">Bimuria novae-zelandiae CBS 107.79</name>
    <dbReference type="NCBI Taxonomy" id="1447943"/>
    <lineage>
        <taxon>Eukaryota</taxon>
        <taxon>Fungi</taxon>
        <taxon>Dikarya</taxon>
        <taxon>Ascomycota</taxon>
        <taxon>Pezizomycotina</taxon>
        <taxon>Dothideomycetes</taxon>
        <taxon>Pleosporomycetidae</taxon>
        <taxon>Pleosporales</taxon>
        <taxon>Massarineae</taxon>
        <taxon>Didymosphaeriaceae</taxon>
        <taxon>Bimuria</taxon>
    </lineage>
</organism>
<feature type="domain" description="F-box" evidence="5">
    <location>
        <begin position="11"/>
        <end position="57"/>
    </location>
</feature>
<proteinExistence type="predicted"/>
<dbReference type="InterPro" id="IPR036770">
    <property type="entry name" value="Ankyrin_rpt-contain_sf"/>
</dbReference>
<dbReference type="PANTHER" id="PTHR24193">
    <property type="entry name" value="ANKYRIN REPEAT PROTEIN"/>
    <property type="match status" value="1"/>
</dbReference>
<keyword evidence="2 3" id="KW-0040">ANK repeat</keyword>
<evidence type="ECO:0000256" key="2">
    <source>
        <dbReference type="ARBA" id="ARBA00023043"/>
    </source>
</evidence>
<evidence type="ECO:0000256" key="4">
    <source>
        <dbReference type="SAM" id="MobiDB-lite"/>
    </source>
</evidence>
<dbReference type="Pfam" id="PF12796">
    <property type="entry name" value="Ank_2"/>
    <property type="match status" value="1"/>
</dbReference>